<dbReference type="CDD" id="cd00332">
    <property type="entry name" value="PAL-HAL"/>
    <property type="match status" value="1"/>
</dbReference>
<dbReference type="InterPro" id="IPR008948">
    <property type="entry name" value="L-Aspartase-like"/>
</dbReference>
<dbReference type="InterPro" id="IPR001106">
    <property type="entry name" value="Aromatic_Lyase"/>
</dbReference>
<comment type="similarity">
    <text evidence="1">Belongs to the PAL/histidase family.</text>
</comment>
<protein>
    <submittedName>
        <fullName evidence="2">Phenylalanine ammonia-lyase</fullName>
    </submittedName>
</protein>
<comment type="caution">
    <text evidence="2">The sequence shown here is derived from an EMBL/GenBank/DDBJ whole genome shotgun (WGS) entry which is preliminary data.</text>
</comment>
<evidence type="ECO:0000256" key="1">
    <source>
        <dbReference type="ARBA" id="ARBA00007238"/>
    </source>
</evidence>
<name>A0ABQ1BCI6_9EURO</name>
<evidence type="ECO:0000313" key="2">
    <source>
        <dbReference type="EMBL" id="GFF98502.1"/>
    </source>
</evidence>
<organism evidence="2 3">
    <name type="scientific">Aspergillus udagawae</name>
    <dbReference type="NCBI Taxonomy" id="91492"/>
    <lineage>
        <taxon>Eukaryota</taxon>
        <taxon>Fungi</taxon>
        <taxon>Dikarya</taxon>
        <taxon>Ascomycota</taxon>
        <taxon>Pezizomycotina</taxon>
        <taxon>Eurotiomycetes</taxon>
        <taxon>Eurotiomycetidae</taxon>
        <taxon>Eurotiales</taxon>
        <taxon>Aspergillaceae</taxon>
        <taxon>Aspergillus</taxon>
        <taxon>Aspergillus subgen. Fumigati</taxon>
    </lineage>
</organism>
<sequence length="552" mass="60929">MDIADFLMEVLAKDMMPLIPTRGSVSASGDLTPLAYLGGLLESNPDIPVRITDRGVFQIVSADEALRRANMAPLKLQGKEGLGLMNGTAPSSSAAALVVHDSHILAVLVQILTAMSTEALQGTVNNYHDFISTCRPHPGQREVAGNIRRFLCGSKLAQGMEGQLAGLVQDRYDLRTAPQWIGPQVEDLLAADGQVSVELNATTDNPLIDAQENSYHHGGNFQATAITSAMDKTRTSLLMLGKLLLAQSQQMVDPLISNGLPPNLCVEDPSLSFAAKGLDVNMAAYCSELGFLTNSVVSNIHSAEMRNQSVNSLALLSARYTATCVEVLTMMCAAHIYIVCQALDLRVMQMEFFKTARAACEASFHGLCNHIGIPEDSLSDSHFDQIWSAIRTSWLDRNRLDLEEKCAQVSRDCLGQMVSLDEIGYSRQEYRELIQRWKEVLPTILEDSHRKTRGAFTKNRVTPQYLAQRTEQVYRFVREQLQVPFHLGIKDHPVFGKDDAVEVKRTIGTYVSRIYTAIRNEEMARLLLDVMEGMDTSISNVPPEKKNMGVKA</sequence>
<keyword evidence="3" id="KW-1185">Reference proteome</keyword>
<gene>
    <name evidence="2" type="ORF">IFM53868_09829</name>
</gene>
<dbReference type="EMBL" id="BLKG01000187">
    <property type="protein sequence ID" value="GFF98502.1"/>
    <property type="molecule type" value="Genomic_DNA"/>
</dbReference>
<dbReference type="Pfam" id="PF00221">
    <property type="entry name" value="Lyase_aromatic"/>
    <property type="match status" value="1"/>
</dbReference>
<dbReference type="Gene3D" id="1.10.275.10">
    <property type="entry name" value="Fumarase/aspartase (N-terminal domain)"/>
    <property type="match status" value="1"/>
</dbReference>
<evidence type="ECO:0000313" key="3">
    <source>
        <dbReference type="Proteomes" id="UP000465266"/>
    </source>
</evidence>
<dbReference type="Gene3D" id="1.20.200.10">
    <property type="entry name" value="Fumarase/aspartase (Central domain)"/>
    <property type="match status" value="1"/>
</dbReference>
<dbReference type="InterPro" id="IPR022313">
    <property type="entry name" value="Phe/His_NH3-lyase_AS"/>
</dbReference>
<dbReference type="Proteomes" id="UP000465266">
    <property type="component" value="Unassembled WGS sequence"/>
</dbReference>
<dbReference type="PROSITE" id="PS00488">
    <property type="entry name" value="PAL_HISTIDASE"/>
    <property type="match status" value="1"/>
</dbReference>
<dbReference type="PANTHER" id="PTHR10362">
    <property type="entry name" value="HISTIDINE AMMONIA-LYASE"/>
    <property type="match status" value="1"/>
</dbReference>
<dbReference type="SUPFAM" id="SSF48557">
    <property type="entry name" value="L-aspartase-like"/>
    <property type="match status" value="1"/>
</dbReference>
<dbReference type="InterPro" id="IPR023144">
    <property type="entry name" value="Phe_NH3-lyase_shielding_dom_sf"/>
</dbReference>
<proteinExistence type="inferred from homology"/>
<dbReference type="InterPro" id="IPR024083">
    <property type="entry name" value="Fumarase/histidase_N"/>
</dbReference>
<dbReference type="Gene3D" id="1.10.274.20">
    <property type="entry name" value="Phenylalanine ammonia-lyase 1, domain 3"/>
    <property type="match status" value="1"/>
</dbReference>
<accession>A0ABQ1BCI6</accession>
<reference evidence="2 3" key="1">
    <citation type="submission" date="2020-01" db="EMBL/GenBank/DDBJ databases">
        <title>Draft genome sequence of Aspergillus udagawae IFM 53868.</title>
        <authorList>
            <person name="Takahashi H."/>
            <person name="Yaguchi T."/>
        </authorList>
    </citation>
    <scope>NUCLEOTIDE SEQUENCE [LARGE SCALE GENOMIC DNA]</scope>
    <source>
        <strain evidence="2 3">IFM 53868</strain>
    </source>
</reference>